<proteinExistence type="predicted"/>
<dbReference type="GO" id="GO:0003677">
    <property type="term" value="F:DNA binding"/>
    <property type="evidence" value="ECO:0007669"/>
    <property type="project" value="UniProtKB-KW"/>
</dbReference>
<dbReference type="RefSeq" id="WP_087197900.1">
    <property type="nucleotide sequence ID" value="NZ_PPEL01000085.1"/>
</dbReference>
<organism evidence="1 2">
    <name type="scientific">Rubneribacter badeniensis</name>
    <dbReference type="NCBI Taxonomy" id="2070688"/>
    <lineage>
        <taxon>Bacteria</taxon>
        <taxon>Bacillati</taxon>
        <taxon>Actinomycetota</taxon>
        <taxon>Coriobacteriia</taxon>
        <taxon>Eggerthellales</taxon>
        <taxon>Eggerthellaceae</taxon>
        <taxon>Rubneribacter</taxon>
    </lineage>
</organism>
<keyword evidence="2" id="KW-1185">Reference proteome</keyword>
<sequence>MGFGLVEAFNRGMEGDDGYEVAGIRVKCSHCGGEAFDERTAQLNTAGATLFGLDWANKSAYVLACKACGHLEWFL</sequence>
<name>A0A2K2U2M0_9ACTN</name>
<protein>
    <submittedName>
        <fullName evidence="1">DNA-binding protein</fullName>
    </submittedName>
</protein>
<evidence type="ECO:0000313" key="2">
    <source>
        <dbReference type="Proteomes" id="UP000236488"/>
    </source>
</evidence>
<dbReference type="EMBL" id="PPEL01000085">
    <property type="protein sequence ID" value="PNV64565.1"/>
    <property type="molecule type" value="Genomic_DNA"/>
</dbReference>
<accession>A0A2K2U2M0</accession>
<dbReference type="Proteomes" id="UP000236488">
    <property type="component" value="Unassembled WGS sequence"/>
</dbReference>
<gene>
    <name evidence="1" type="ORF">C2L80_11275</name>
</gene>
<comment type="caution">
    <text evidence="1">The sequence shown here is derived from an EMBL/GenBank/DDBJ whole genome shotgun (WGS) entry which is preliminary data.</text>
</comment>
<keyword evidence="1" id="KW-0238">DNA-binding</keyword>
<reference evidence="1 2" key="1">
    <citation type="journal article" date="2018" name="Int. J. Syst. Evol. Microbiol.">
        <title>Rubneribacter badeniensis gen. nov., sp. nov. and Enteroscipio rubneri gen. nov., sp. nov., new members of the Eggerthellaceae isolated from human faeces.</title>
        <authorList>
            <person name="Danylec N."/>
            <person name="Gobl A."/>
            <person name="Stoll D.A."/>
            <person name="Hetzer B."/>
            <person name="Kulling S.E."/>
            <person name="Huch M."/>
        </authorList>
    </citation>
    <scope>NUCLEOTIDE SEQUENCE [LARGE SCALE GENOMIC DNA]</scope>
    <source>
        <strain evidence="1 2">ResAG-85</strain>
    </source>
</reference>
<dbReference type="AlphaFoldDB" id="A0A2K2U2M0"/>
<evidence type="ECO:0000313" key="1">
    <source>
        <dbReference type="EMBL" id="PNV64565.1"/>
    </source>
</evidence>